<protein>
    <submittedName>
        <fullName evidence="1">Gluconate 2-dehydrogenase subunit 3 family protein</fullName>
    </submittedName>
</protein>
<reference evidence="1 2" key="1">
    <citation type="submission" date="2020-04" db="EMBL/GenBank/DDBJ databases">
        <authorList>
            <person name="Hitch T.C.A."/>
            <person name="Wylensek D."/>
            <person name="Clavel T."/>
        </authorList>
    </citation>
    <scope>NUCLEOTIDE SEQUENCE [LARGE SCALE GENOMIC DNA]</scope>
    <source>
        <strain evidence="1 2">WB01_D5_05</strain>
    </source>
</reference>
<organism evidence="1 2">
    <name type="scientific">Aneurinibacillus aneurinilyticus</name>
    <name type="common">Bacillus aneurinolyticus</name>
    <dbReference type="NCBI Taxonomy" id="1391"/>
    <lineage>
        <taxon>Bacteria</taxon>
        <taxon>Bacillati</taxon>
        <taxon>Bacillota</taxon>
        <taxon>Bacilli</taxon>
        <taxon>Bacillales</taxon>
        <taxon>Paenibacillaceae</taxon>
        <taxon>Aneurinibacillus group</taxon>
        <taxon>Aneurinibacillus</taxon>
    </lineage>
</organism>
<evidence type="ECO:0000313" key="1">
    <source>
        <dbReference type="EMBL" id="NME99683.1"/>
    </source>
</evidence>
<evidence type="ECO:0000313" key="2">
    <source>
        <dbReference type="Proteomes" id="UP000561326"/>
    </source>
</evidence>
<dbReference type="EMBL" id="JABAGO010000032">
    <property type="protein sequence ID" value="NME99683.1"/>
    <property type="molecule type" value="Genomic_DNA"/>
</dbReference>
<dbReference type="Pfam" id="PF13618">
    <property type="entry name" value="Gluconate_2-dh3"/>
    <property type="match status" value="1"/>
</dbReference>
<dbReference type="AlphaFoldDB" id="A0A848CVB0"/>
<accession>A0A848CVB0</accession>
<proteinExistence type="predicted"/>
<dbReference type="Proteomes" id="UP000561326">
    <property type="component" value="Unassembled WGS sequence"/>
</dbReference>
<dbReference type="InterPro" id="IPR027056">
    <property type="entry name" value="Gluconate_2DH_su3"/>
</dbReference>
<comment type="caution">
    <text evidence="1">The sequence shown here is derived from an EMBL/GenBank/DDBJ whole genome shotgun (WGS) entry which is preliminary data.</text>
</comment>
<name>A0A848CVB0_ANEAE</name>
<gene>
    <name evidence="1" type="ORF">HF838_15690</name>
</gene>
<sequence>MQESLIVTTFVQKDNRHIGQEVNRLSNDEKTEGRAKEKTDVSVSRRNFLKKSGYVLAGVLAGGVIGSLLNVGGKKPPLANPEQPTSATSDYNQALMYFKQDQFRIVEAATERIFPADDSGPGAKALGVAFFIDHQLAGDWGFNARDYMQPPFYKGEAVQGYQGRLKRREIFDIALQEMQNYSQSKYKKGFVDLTPEQQDAVLTAFEKDEVKLTTISPSGFFRILRSATIEGAYADPLYGGNKNMDGWKLKNYPGNQMAYMQIIDKDEFAKMPPKSLKDHLH</sequence>